<comment type="caution">
    <text evidence="2">The sequence shown here is derived from an EMBL/GenBank/DDBJ whole genome shotgun (WGS) entry which is preliminary data.</text>
</comment>
<name>A0ABU4HPC6_9ACTN</name>
<gene>
    <name evidence="2" type="ORF">R7226_12510</name>
</gene>
<keyword evidence="3" id="KW-1185">Reference proteome</keyword>
<dbReference type="Proteomes" id="UP001284601">
    <property type="component" value="Unassembled WGS sequence"/>
</dbReference>
<organism evidence="2 3">
    <name type="scientific">Conexibacter stalactiti</name>
    <dbReference type="NCBI Taxonomy" id="1940611"/>
    <lineage>
        <taxon>Bacteria</taxon>
        <taxon>Bacillati</taxon>
        <taxon>Actinomycetota</taxon>
        <taxon>Thermoleophilia</taxon>
        <taxon>Solirubrobacterales</taxon>
        <taxon>Conexibacteraceae</taxon>
        <taxon>Conexibacter</taxon>
    </lineage>
</organism>
<keyword evidence="1" id="KW-0732">Signal</keyword>
<dbReference type="RefSeq" id="WP_318597502.1">
    <property type="nucleotide sequence ID" value="NZ_JAWSTH010000028.1"/>
</dbReference>
<dbReference type="PROSITE" id="PS51257">
    <property type="entry name" value="PROKAR_LIPOPROTEIN"/>
    <property type="match status" value="1"/>
</dbReference>
<feature type="chain" id="PRO_5046905065" evidence="1">
    <location>
        <begin position="24"/>
        <end position="307"/>
    </location>
</feature>
<evidence type="ECO:0000256" key="1">
    <source>
        <dbReference type="SAM" id="SignalP"/>
    </source>
</evidence>
<proteinExistence type="predicted"/>
<evidence type="ECO:0000313" key="2">
    <source>
        <dbReference type="EMBL" id="MDW5595165.1"/>
    </source>
</evidence>
<dbReference type="EMBL" id="JAWSTH010000028">
    <property type="protein sequence ID" value="MDW5595165.1"/>
    <property type="molecule type" value="Genomic_DNA"/>
</dbReference>
<feature type="signal peptide" evidence="1">
    <location>
        <begin position="1"/>
        <end position="23"/>
    </location>
</feature>
<reference evidence="3" key="1">
    <citation type="submission" date="2023-07" db="EMBL/GenBank/DDBJ databases">
        <title>Conexibacter stalactiti sp. nov., isolated from stalactites in a lava cave and emended description of the genus Conexibacter.</title>
        <authorList>
            <person name="Lee S.D."/>
        </authorList>
    </citation>
    <scope>NUCLEOTIDE SEQUENCE [LARGE SCALE GENOMIC DNA]</scope>
    <source>
        <strain evidence="3">KCTC 39840</strain>
    </source>
</reference>
<accession>A0ABU4HPC6</accession>
<sequence length="307" mass="32248">MRVPLPVALAAVVVGAAATPANAAPPTIAGCPVMSPSSAWNQRVDRAPVAKNSATLIRSIGLSAGFHADFGSGRWEGAPIGIPWTTVGAGQKRVPLSFGYSDESDRGPYPIPPSAPIEGGRGGDGDRHVLVVDRSTCKLYETFDSHPLSGGARWRAGSGAIFDLRGGDAQRPRGWTSADAAGLPILPGLARYEEVAAGAIEHALRFTAPRTRSSFIAPARHFASDSSDPALPPMGLRVRLKRSVSLRGLPPQARVIAVAMKRYGLLLADNGSPWYVSGAPHSGWDNDQLHALDRISGSDFEVVNAAR</sequence>
<evidence type="ECO:0000313" key="3">
    <source>
        <dbReference type="Proteomes" id="UP001284601"/>
    </source>
</evidence>
<protein>
    <submittedName>
        <fullName evidence="2">Uncharacterized protein</fullName>
    </submittedName>
</protein>